<keyword evidence="2" id="KW-1185">Reference proteome</keyword>
<reference evidence="2" key="1">
    <citation type="journal article" date="2019" name="Curr. Biol.">
        <title>Genome Sequence of Striga asiatica Provides Insight into the Evolution of Plant Parasitism.</title>
        <authorList>
            <person name="Yoshida S."/>
            <person name="Kim S."/>
            <person name="Wafula E.K."/>
            <person name="Tanskanen J."/>
            <person name="Kim Y.M."/>
            <person name="Honaas L."/>
            <person name="Yang Z."/>
            <person name="Spallek T."/>
            <person name="Conn C.E."/>
            <person name="Ichihashi Y."/>
            <person name="Cheong K."/>
            <person name="Cui S."/>
            <person name="Der J.P."/>
            <person name="Gundlach H."/>
            <person name="Jiao Y."/>
            <person name="Hori C."/>
            <person name="Ishida J.K."/>
            <person name="Kasahara H."/>
            <person name="Kiba T."/>
            <person name="Kim M.S."/>
            <person name="Koo N."/>
            <person name="Laohavisit A."/>
            <person name="Lee Y.H."/>
            <person name="Lumba S."/>
            <person name="McCourt P."/>
            <person name="Mortimer J.C."/>
            <person name="Mutuku J.M."/>
            <person name="Nomura T."/>
            <person name="Sasaki-Sekimoto Y."/>
            <person name="Seto Y."/>
            <person name="Wang Y."/>
            <person name="Wakatake T."/>
            <person name="Sakakibara H."/>
            <person name="Demura T."/>
            <person name="Yamaguchi S."/>
            <person name="Yoneyama K."/>
            <person name="Manabe R.I."/>
            <person name="Nelson D.C."/>
            <person name="Schulman A.H."/>
            <person name="Timko M.P."/>
            <person name="dePamphilis C.W."/>
            <person name="Choi D."/>
            <person name="Shirasu K."/>
        </authorList>
    </citation>
    <scope>NUCLEOTIDE SEQUENCE [LARGE SCALE GENOMIC DNA]</scope>
    <source>
        <strain evidence="2">cv. UVA1</strain>
    </source>
</reference>
<dbReference type="Proteomes" id="UP000325081">
    <property type="component" value="Unassembled WGS sequence"/>
</dbReference>
<dbReference type="EMBL" id="BKCP01006072">
    <property type="protein sequence ID" value="GER41340.1"/>
    <property type="molecule type" value="Genomic_DNA"/>
</dbReference>
<evidence type="ECO:0000313" key="1">
    <source>
        <dbReference type="EMBL" id="GER41340.1"/>
    </source>
</evidence>
<dbReference type="AlphaFoldDB" id="A0A5A7Q809"/>
<proteinExistence type="predicted"/>
<organism evidence="1 2">
    <name type="scientific">Striga asiatica</name>
    <name type="common">Asiatic witchweed</name>
    <name type="synonym">Buchnera asiatica</name>
    <dbReference type="NCBI Taxonomy" id="4170"/>
    <lineage>
        <taxon>Eukaryota</taxon>
        <taxon>Viridiplantae</taxon>
        <taxon>Streptophyta</taxon>
        <taxon>Embryophyta</taxon>
        <taxon>Tracheophyta</taxon>
        <taxon>Spermatophyta</taxon>
        <taxon>Magnoliopsida</taxon>
        <taxon>eudicotyledons</taxon>
        <taxon>Gunneridae</taxon>
        <taxon>Pentapetalae</taxon>
        <taxon>asterids</taxon>
        <taxon>lamiids</taxon>
        <taxon>Lamiales</taxon>
        <taxon>Orobanchaceae</taxon>
        <taxon>Buchnereae</taxon>
        <taxon>Striga</taxon>
    </lineage>
</organism>
<accession>A0A5A7Q809</accession>
<name>A0A5A7Q809_STRAF</name>
<sequence length="259" mass="28748">MPPIRHTQTRRHCHDVHPALSDHHRLRPTVPPITAIHCRIPAAACIHINFVLVHSHRRRTPSRHAGRPPSTPVSLDTRLLAGICVEKMVLEPNRVMSRTMSAMVTVNWSHSRSSFTAIPSGPHVGLRLRSPLAISALATNAWEIPGRRPSPSCRQNRWIQCSAAINISPSRLVGSAGDFMMTGDSGAAAELWMLDDQIGEARWPEWGGAAAGPDFWKGCLAVTVGFLERVRRLTESGAGRRIWWSGRVPRREREGNLHI</sequence>
<gene>
    <name evidence="1" type="ORF">STAS_18057</name>
</gene>
<protein>
    <submittedName>
        <fullName evidence="1">Cleavage and polyadenylation specificity factor A subunit protein</fullName>
    </submittedName>
</protein>
<evidence type="ECO:0000313" key="2">
    <source>
        <dbReference type="Proteomes" id="UP000325081"/>
    </source>
</evidence>
<comment type="caution">
    <text evidence="1">The sequence shown here is derived from an EMBL/GenBank/DDBJ whole genome shotgun (WGS) entry which is preliminary data.</text>
</comment>